<accession>A0A8J3X272</accession>
<keyword evidence="3" id="KW-0804">Transcription</keyword>
<dbReference type="PANTHER" id="PTHR30055:SF234">
    <property type="entry name" value="HTH-TYPE TRANSCRIPTIONAL REGULATOR BETI"/>
    <property type="match status" value="1"/>
</dbReference>
<dbReference type="SUPFAM" id="SSF46689">
    <property type="entry name" value="Homeodomain-like"/>
    <property type="match status" value="1"/>
</dbReference>
<comment type="caution">
    <text evidence="6">The sequence shown here is derived from an EMBL/GenBank/DDBJ whole genome shotgun (WGS) entry which is preliminary data.</text>
</comment>
<keyword evidence="1" id="KW-0805">Transcription regulation</keyword>
<dbReference type="EMBL" id="BOON01000033">
    <property type="protein sequence ID" value="GII24064.1"/>
    <property type="molecule type" value="Genomic_DNA"/>
</dbReference>
<dbReference type="SUPFAM" id="SSF48498">
    <property type="entry name" value="Tetracyclin repressor-like, C-terminal domain"/>
    <property type="match status" value="1"/>
</dbReference>
<sequence>MNRVGLGAPPERRTQAQRRAATRAALVRATVDCLVELGYARTTTQEVQLRAGVSRGALTHHFRSKAELVLAAVSHLYDESCAGVRDAVAALPDDPALRVRLGIELLWEQFRGPLFAATMELWMAARTDPELREALLPHERRLGQQMRVLTAEVFGWPADHPSADAMIRMLHTSMRGQAMTYALQPEAARTGPHVQHWQELAEAFGPPVTVAETAL</sequence>
<protein>
    <submittedName>
        <fullName evidence="6">TetR family transcriptional regulator</fullName>
    </submittedName>
</protein>
<dbReference type="Proteomes" id="UP000599074">
    <property type="component" value="Unassembled WGS sequence"/>
</dbReference>
<evidence type="ECO:0000256" key="2">
    <source>
        <dbReference type="ARBA" id="ARBA00023125"/>
    </source>
</evidence>
<evidence type="ECO:0000256" key="3">
    <source>
        <dbReference type="ARBA" id="ARBA00023163"/>
    </source>
</evidence>
<dbReference type="PANTHER" id="PTHR30055">
    <property type="entry name" value="HTH-TYPE TRANSCRIPTIONAL REGULATOR RUTR"/>
    <property type="match status" value="1"/>
</dbReference>
<organism evidence="6 7">
    <name type="scientific">Planosporangium mesophilum</name>
    <dbReference type="NCBI Taxonomy" id="689768"/>
    <lineage>
        <taxon>Bacteria</taxon>
        <taxon>Bacillati</taxon>
        <taxon>Actinomycetota</taxon>
        <taxon>Actinomycetes</taxon>
        <taxon>Micromonosporales</taxon>
        <taxon>Micromonosporaceae</taxon>
        <taxon>Planosporangium</taxon>
    </lineage>
</organism>
<dbReference type="GO" id="GO:0000976">
    <property type="term" value="F:transcription cis-regulatory region binding"/>
    <property type="evidence" value="ECO:0007669"/>
    <property type="project" value="TreeGrafter"/>
</dbReference>
<dbReference type="InterPro" id="IPR009057">
    <property type="entry name" value="Homeodomain-like_sf"/>
</dbReference>
<dbReference type="InterPro" id="IPR036271">
    <property type="entry name" value="Tet_transcr_reg_TetR-rel_C_sf"/>
</dbReference>
<dbReference type="PROSITE" id="PS50977">
    <property type="entry name" value="HTH_TETR_2"/>
    <property type="match status" value="1"/>
</dbReference>
<feature type="domain" description="HTH tetR-type" evidence="5">
    <location>
        <begin position="20"/>
        <end position="80"/>
    </location>
</feature>
<dbReference type="GO" id="GO:0003700">
    <property type="term" value="F:DNA-binding transcription factor activity"/>
    <property type="evidence" value="ECO:0007669"/>
    <property type="project" value="TreeGrafter"/>
</dbReference>
<feature type="DNA-binding region" description="H-T-H motif" evidence="4">
    <location>
        <begin position="43"/>
        <end position="62"/>
    </location>
</feature>
<evidence type="ECO:0000259" key="5">
    <source>
        <dbReference type="PROSITE" id="PS50977"/>
    </source>
</evidence>
<keyword evidence="7" id="KW-1185">Reference proteome</keyword>
<dbReference type="PROSITE" id="PS01081">
    <property type="entry name" value="HTH_TETR_1"/>
    <property type="match status" value="1"/>
</dbReference>
<reference evidence="6" key="1">
    <citation type="submission" date="2021-01" db="EMBL/GenBank/DDBJ databases">
        <title>Whole genome shotgun sequence of Planosporangium mesophilum NBRC 109066.</title>
        <authorList>
            <person name="Komaki H."/>
            <person name="Tamura T."/>
        </authorList>
    </citation>
    <scope>NUCLEOTIDE SEQUENCE</scope>
    <source>
        <strain evidence="6">NBRC 109066</strain>
    </source>
</reference>
<dbReference type="InterPro" id="IPR023772">
    <property type="entry name" value="DNA-bd_HTH_TetR-type_CS"/>
</dbReference>
<evidence type="ECO:0000256" key="1">
    <source>
        <dbReference type="ARBA" id="ARBA00023015"/>
    </source>
</evidence>
<dbReference type="PRINTS" id="PR00455">
    <property type="entry name" value="HTHTETR"/>
</dbReference>
<gene>
    <name evidence="6" type="ORF">Pme01_36610</name>
</gene>
<dbReference type="Pfam" id="PF00440">
    <property type="entry name" value="TetR_N"/>
    <property type="match status" value="1"/>
</dbReference>
<proteinExistence type="predicted"/>
<dbReference type="InterPro" id="IPR001647">
    <property type="entry name" value="HTH_TetR"/>
</dbReference>
<keyword evidence="2 4" id="KW-0238">DNA-binding</keyword>
<dbReference type="RefSeq" id="WP_168116879.1">
    <property type="nucleotide sequence ID" value="NZ_BOON01000033.1"/>
</dbReference>
<dbReference type="InterPro" id="IPR050109">
    <property type="entry name" value="HTH-type_TetR-like_transc_reg"/>
</dbReference>
<evidence type="ECO:0000313" key="6">
    <source>
        <dbReference type="EMBL" id="GII24064.1"/>
    </source>
</evidence>
<dbReference type="Gene3D" id="1.10.357.10">
    <property type="entry name" value="Tetracycline Repressor, domain 2"/>
    <property type="match status" value="1"/>
</dbReference>
<dbReference type="AlphaFoldDB" id="A0A8J3X272"/>
<name>A0A8J3X272_9ACTN</name>
<evidence type="ECO:0000256" key="4">
    <source>
        <dbReference type="PROSITE-ProRule" id="PRU00335"/>
    </source>
</evidence>
<evidence type="ECO:0000313" key="7">
    <source>
        <dbReference type="Proteomes" id="UP000599074"/>
    </source>
</evidence>